<dbReference type="EMBL" id="HF935604">
    <property type="protein sequence ID" value="CCX31550.1"/>
    <property type="molecule type" value="Genomic_DNA"/>
</dbReference>
<dbReference type="Proteomes" id="UP000018144">
    <property type="component" value="Unassembled WGS sequence"/>
</dbReference>
<name>U4LQD6_PYROM</name>
<evidence type="ECO:0000313" key="2">
    <source>
        <dbReference type="Proteomes" id="UP000018144"/>
    </source>
</evidence>
<dbReference type="AlphaFoldDB" id="U4LQD6"/>
<protein>
    <submittedName>
        <fullName evidence="1">Uncharacterized protein</fullName>
    </submittedName>
</protein>
<gene>
    <name evidence="1" type="ORF">PCON_10899</name>
</gene>
<proteinExistence type="predicted"/>
<accession>U4LQD6</accession>
<keyword evidence="2" id="KW-1185">Reference proteome</keyword>
<evidence type="ECO:0000313" key="1">
    <source>
        <dbReference type="EMBL" id="CCX31550.1"/>
    </source>
</evidence>
<organism evidence="1 2">
    <name type="scientific">Pyronema omphalodes (strain CBS 100304)</name>
    <name type="common">Pyronema confluens</name>
    <dbReference type="NCBI Taxonomy" id="1076935"/>
    <lineage>
        <taxon>Eukaryota</taxon>
        <taxon>Fungi</taxon>
        <taxon>Dikarya</taxon>
        <taxon>Ascomycota</taxon>
        <taxon>Pezizomycotina</taxon>
        <taxon>Pezizomycetes</taxon>
        <taxon>Pezizales</taxon>
        <taxon>Pyronemataceae</taxon>
        <taxon>Pyronema</taxon>
    </lineage>
</organism>
<reference evidence="1 2" key="1">
    <citation type="journal article" date="2013" name="PLoS Genet.">
        <title>The genome and development-dependent transcriptomes of Pyronema confluens: a window into fungal evolution.</title>
        <authorList>
            <person name="Traeger S."/>
            <person name="Altegoer F."/>
            <person name="Freitag M."/>
            <person name="Gabaldon T."/>
            <person name="Kempken F."/>
            <person name="Kumar A."/>
            <person name="Marcet-Houben M."/>
            <person name="Poggeler S."/>
            <person name="Stajich J.E."/>
            <person name="Nowrousian M."/>
        </authorList>
    </citation>
    <scope>NUCLEOTIDE SEQUENCE [LARGE SCALE GENOMIC DNA]</scope>
    <source>
        <strain evidence="2">CBS 100304</strain>
        <tissue evidence="1">Vegetative mycelium</tissue>
    </source>
</reference>
<sequence length="101" mass="11519">MIRHSFPRFRNSFFAAYKRRIPTGGSPEYHITPYLHFFTKQKQILSSNTVSERTSLPNRIPRYQPTCRSRTTKVSEVVASASESPRIDTVPDLTLGLGYVG</sequence>